<keyword evidence="6" id="KW-1185">Reference proteome</keyword>
<gene>
    <name evidence="5" type="primary">asnC</name>
    <name evidence="5" type="ORF">GCM10010249_12180</name>
</gene>
<reference evidence="5" key="2">
    <citation type="submission" date="2020-09" db="EMBL/GenBank/DDBJ databases">
        <authorList>
            <person name="Sun Q."/>
            <person name="Ohkuma M."/>
        </authorList>
    </citation>
    <scope>NUCLEOTIDE SEQUENCE</scope>
    <source>
        <strain evidence="5">JCM 4335</strain>
    </source>
</reference>
<dbReference type="GO" id="GO:0043565">
    <property type="term" value="F:sequence-specific DNA binding"/>
    <property type="evidence" value="ECO:0007669"/>
    <property type="project" value="InterPro"/>
</dbReference>
<dbReference type="InterPro" id="IPR019888">
    <property type="entry name" value="Tscrpt_reg_AsnC-like"/>
</dbReference>
<dbReference type="InterPro" id="IPR036390">
    <property type="entry name" value="WH_DNA-bd_sf"/>
</dbReference>
<name>A0A918AXJ6_9ACTN</name>
<dbReference type="SUPFAM" id="SSF54909">
    <property type="entry name" value="Dimeric alpha+beta barrel"/>
    <property type="match status" value="2"/>
</dbReference>
<evidence type="ECO:0000313" key="5">
    <source>
        <dbReference type="EMBL" id="GGP95673.1"/>
    </source>
</evidence>
<dbReference type="Gene3D" id="3.30.70.920">
    <property type="match status" value="1"/>
</dbReference>
<evidence type="ECO:0000256" key="1">
    <source>
        <dbReference type="ARBA" id="ARBA00023015"/>
    </source>
</evidence>
<dbReference type="GO" id="GO:0043200">
    <property type="term" value="P:response to amino acid"/>
    <property type="evidence" value="ECO:0007669"/>
    <property type="project" value="TreeGrafter"/>
</dbReference>
<sequence>MANTGITLDLMDRRIVSALQIDGRAEITRIATVLGTSPRTVSRRLKRLFDARALTVVRMDRTEETVGATVLRIKVLRGKVDTIALAMARRTDVLSVDIVMGGEEITAVVAADSGADRDRLLYRQLPATSAITSTTSHAVLHLFADAAHWRSNLLSPAQTAALTPTPGPVRPVLPDRADRHLLSLLEDDARLPHTTLADRSGLSPSTVRRRLDRLTEAGLLRTHVTIDPGLLGLHVDAGLWLEVPPAHLHTAGQALAAHPYTHAVAATTGPANLIAAVYCRDLGDLYTFTTEVLGSLCITRAETSIIDRRVRPVGAPPV</sequence>
<reference evidence="5" key="1">
    <citation type="journal article" date="2014" name="Int. J. Syst. Evol. Microbiol.">
        <title>Complete genome sequence of Corynebacterium casei LMG S-19264T (=DSM 44701T), isolated from a smear-ripened cheese.</title>
        <authorList>
            <consortium name="US DOE Joint Genome Institute (JGI-PGF)"/>
            <person name="Walter F."/>
            <person name="Albersmeier A."/>
            <person name="Kalinowski J."/>
            <person name="Ruckert C."/>
        </authorList>
    </citation>
    <scope>NUCLEOTIDE SEQUENCE</scope>
    <source>
        <strain evidence="5">JCM 4335</strain>
    </source>
</reference>
<dbReference type="InterPro" id="IPR000485">
    <property type="entry name" value="AsnC-type_HTH_dom"/>
</dbReference>
<dbReference type="Gene3D" id="1.10.10.10">
    <property type="entry name" value="Winged helix-like DNA-binding domain superfamily/Winged helix DNA-binding domain"/>
    <property type="match status" value="2"/>
</dbReference>
<dbReference type="CDD" id="cd00090">
    <property type="entry name" value="HTH_ARSR"/>
    <property type="match status" value="1"/>
</dbReference>
<dbReference type="AlphaFoldDB" id="A0A918AXJ6"/>
<feature type="domain" description="HTH asnC-type" evidence="4">
    <location>
        <begin position="174"/>
        <end position="234"/>
    </location>
</feature>
<accession>A0A918AXJ6</accession>
<dbReference type="InterPro" id="IPR011008">
    <property type="entry name" value="Dimeric_a/b-barrel"/>
</dbReference>
<evidence type="ECO:0000256" key="2">
    <source>
        <dbReference type="ARBA" id="ARBA00023125"/>
    </source>
</evidence>
<dbReference type="EMBL" id="BMSV01000002">
    <property type="protein sequence ID" value="GGP95673.1"/>
    <property type="molecule type" value="Genomic_DNA"/>
</dbReference>
<dbReference type="InterPro" id="IPR019887">
    <property type="entry name" value="Tscrpt_reg_AsnC/Lrp_C"/>
</dbReference>
<organism evidence="5 6">
    <name type="scientific">Streptomyces roseolilacinus</name>
    <dbReference type="NCBI Taxonomy" id="66904"/>
    <lineage>
        <taxon>Bacteria</taxon>
        <taxon>Bacillati</taxon>
        <taxon>Actinomycetota</taxon>
        <taxon>Actinomycetes</taxon>
        <taxon>Kitasatosporales</taxon>
        <taxon>Streptomycetaceae</taxon>
        <taxon>Streptomyces</taxon>
    </lineage>
</organism>
<dbReference type="PANTHER" id="PTHR30154:SF34">
    <property type="entry name" value="TRANSCRIPTIONAL REGULATOR AZLB"/>
    <property type="match status" value="1"/>
</dbReference>
<keyword evidence="3" id="KW-0804">Transcription</keyword>
<dbReference type="PRINTS" id="PR00033">
    <property type="entry name" value="HTHASNC"/>
</dbReference>
<protein>
    <submittedName>
        <fullName evidence="5">AsnC family transcriptional regulator</fullName>
    </submittedName>
</protein>
<proteinExistence type="predicted"/>
<dbReference type="Proteomes" id="UP000654123">
    <property type="component" value="Unassembled WGS sequence"/>
</dbReference>
<keyword evidence="1" id="KW-0805">Transcription regulation</keyword>
<dbReference type="SMART" id="SM00344">
    <property type="entry name" value="HTH_ASNC"/>
    <property type="match status" value="2"/>
</dbReference>
<evidence type="ECO:0000259" key="4">
    <source>
        <dbReference type="PROSITE" id="PS50956"/>
    </source>
</evidence>
<dbReference type="SUPFAM" id="SSF46785">
    <property type="entry name" value="Winged helix' DNA-binding domain"/>
    <property type="match status" value="2"/>
</dbReference>
<keyword evidence="2" id="KW-0238">DNA-binding</keyword>
<dbReference type="PANTHER" id="PTHR30154">
    <property type="entry name" value="LEUCINE-RESPONSIVE REGULATORY PROTEIN"/>
    <property type="match status" value="1"/>
</dbReference>
<dbReference type="Pfam" id="PF13412">
    <property type="entry name" value="HTH_24"/>
    <property type="match status" value="1"/>
</dbReference>
<dbReference type="GO" id="GO:0005829">
    <property type="term" value="C:cytosol"/>
    <property type="evidence" value="ECO:0007669"/>
    <property type="project" value="TreeGrafter"/>
</dbReference>
<evidence type="ECO:0000313" key="6">
    <source>
        <dbReference type="Proteomes" id="UP000654123"/>
    </source>
</evidence>
<evidence type="ECO:0000256" key="3">
    <source>
        <dbReference type="ARBA" id="ARBA00023163"/>
    </source>
</evidence>
<dbReference type="PROSITE" id="PS50956">
    <property type="entry name" value="HTH_ASNC_2"/>
    <property type="match status" value="1"/>
</dbReference>
<dbReference type="Pfam" id="PF01037">
    <property type="entry name" value="AsnC_trans_reg"/>
    <property type="match status" value="1"/>
</dbReference>
<dbReference type="Pfam" id="PF13404">
    <property type="entry name" value="HTH_AsnC-type"/>
    <property type="match status" value="1"/>
</dbReference>
<dbReference type="InterPro" id="IPR011991">
    <property type="entry name" value="ArsR-like_HTH"/>
</dbReference>
<comment type="caution">
    <text evidence="5">The sequence shown here is derived from an EMBL/GenBank/DDBJ whole genome shotgun (WGS) entry which is preliminary data.</text>
</comment>
<dbReference type="InterPro" id="IPR036388">
    <property type="entry name" value="WH-like_DNA-bd_sf"/>
</dbReference>